<comment type="caution">
    <text evidence="1">The sequence shown here is derived from an EMBL/GenBank/DDBJ whole genome shotgun (WGS) entry which is preliminary data.</text>
</comment>
<reference evidence="1" key="1">
    <citation type="submission" date="2019-11" db="EMBL/GenBank/DDBJ databases">
        <title>Nori genome reveals adaptations in red seaweeds to the harsh intertidal environment.</title>
        <authorList>
            <person name="Wang D."/>
            <person name="Mao Y."/>
        </authorList>
    </citation>
    <scope>NUCLEOTIDE SEQUENCE</scope>
    <source>
        <tissue evidence="1">Gametophyte</tissue>
    </source>
</reference>
<accession>A0ACC3BZ94</accession>
<sequence>MGNTCYMNAVLQVLYHLRPLREAVEAWEPPPRPSTAAASAGLLWPRDGTVAGGANTAAPLSSSDAYADAHEFLHFLLERVDAALRLLPPRPEGKAPKEGEGVPAAAAVAANCCAQGTGAGDVDAASSSGAGSASPSSAPRPKRARTQTVVDTLFGGAAVTSTRCMSCEAVSAKAETFRDVSLPVRPRRSLNWALSAQTDRETLGGADKYACDECHTYTEAERWWQLATPLPPVFTVHLKLFHGIIVHEGAGAASGHYYAFVSAAAGVASAPWYCYDDSEVSTLAWPVLMRRLFLMESRATPYILVYVRLTELRVRAAAAAATATAIAATPGGELGDATSVLGGWEGGWAAPVVNGGGPWGGGAGGAWNDVGSTEA</sequence>
<proteinExistence type="predicted"/>
<gene>
    <name evidence="1" type="ORF">I4F81_005838</name>
</gene>
<evidence type="ECO:0000313" key="2">
    <source>
        <dbReference type="Proteomes" id="UP000798662"/>
    </source>
</evidence>
<name>A0ACC3BZ94_PYRYE</name>
<organism evidence="1 2">
    <name type="scientific">Pyropia yezoensis</name>
    <name type="common">Susabi-nori</name>
    <name type="synonym">Porphyra yezoensis</name>
    <dbReference type="NCBI Taxonomy" id="2788"/>
    <lineage>
        <taxon>Eukaryota</taxon>
        <taxon>Rhodophyta</taxon>
        <taxon>Bangiophyceae</taxon>
        <taxon>Bangiales</taxon>
        <taxon>Bangiaceae</taxon>
        <taxon>Pyropia</taxon>
    </lineage>
</organism>
<dbReference type="Proteomes" id="UP000798662">
    <property type="component" value="Chromosome 2"/>
</dbReference>
<evidence type="ECO:0000313" key="1">
    <source>
        <dbReference type="EMBL" id="KAK1863280.1"/>
    </source>
</evidence>
<protein>
    <submittedName>
        <fullName evidence="1">Uncharacterized protein</fullName>
    </submittedName>
</protein>
<keyword evidence="2" id="KW-1185">Reference proteome</keyword>
<dbReference type="EMBL" id="CM020619">
    <property type="protein sequence ID" value="KAK1863280.1"/>
    <property type="molecule type" value="Genomic_DNA"/>
</dbReference>